<dbReference type="PANTHER" id="PTHR35585:SF1">
    <property type="entry name" value="HHE DOMAIN PROTEIN (AFU_ORTHOLOGUE AFUA_4G00730)"/>
    <property type="match status" value="1"/>
</dbReference>
<dbReference type="EMBL" id="CP145607">
    <property type="protein sequence ID" value="WWM71654.1"/>
    <property type="molecule type" value="Genomic_DNA"/>
</dbReference>
<dbReference type="RefSeq" id="WP_338505202.1">
    <property type="nucleotide sequence ID" value="NZ_CP145607.1"/>
</dbReference>
<protein>
    <submittedName>
        <fullName evidence="2">Hemerythrin domain-containing protein</fullName>
    </submittedName>
</protein>
<name>A0ABZ2G576_9SPHN</name>
<reference evidence="2 3" key="1">
    <citation type="submission" date="2024-02" db="EMBL/GenBank/DDBJ databases">
        <title>Full genome sequence of Sphingomonas kaistensis.</title>
        <authorList>
            <person name="Poletto B.L."/>
            <person name="Silva G."/>
            <person name="Galante D."/>
            <person name="Campos K.R."/>
            <person name="Santos M.B.N."/>
            <person name="Sacchi C.T."/>
        </authorList>
    </citation>
    <scope>NUCLEOTIDE SEQUENCE [LARGE SCALE GENOMIC DNA]</scope>
    <source>
        <strain evidence="2 3">MA4R</strain>
    </source>
</reference>
<dbReference type="Proteomes" id="UP001382935">
    <property type="component" value="Chromosome"/>
</dbReference>
<dbReference type="InterPro" id="IPR012312">
    <property type="entry name" value="Hemerythrin-like"/>
</dbReference>
<dbReference type="Pfam" id="PF01814">
    <property type="entry name" value="Hemerythrin"/>
    <property type="match status" value="1"/>
</dbReference>
<accession>A0ABZ2G576</accession>
<evidence type="ECO:0000313" key="3">
    <source>
        <dbReference type="Proteomes" id="UP001382935"/>
    </source>
</evidence>
<evidence type="ECO:0000313" key="2">
    <source>
        <dbReference type="EMBL" id="WWM71654.1"/>
    </source>
</evidence>
<proteinExistence type="predicted"/>
<sequence length="171" mass="18989">MADKAPDAITLLKNDHREVEDLFKKYEKEESAAAKRKIATEIASALIVHTKIENDHFYPACEGHVDEAKLKEAYVEHDAATVLIAEILASDKGDEYAEAKVKVLSEEIEHHVGEEERWLTGIFSQAKRHGVDMDALGVELAEAKTRYEAEIAKDGPQAHLDALKKTKLATA</sequence>
<feature type="domain" description="Hemerythrin-like" evidence="1">
    <location>
        <begin position="8"/>
        <end position="119"/>
    </location>
</feature>
<keyword evidence="3" id="KW-1185">Reference proteome</keyword>
<evidence type="ECO:0000259" key="1">
    <source>
        <dbReference type="Pfam" id="PF01814"/>
    </source>
</evidence>
<organism evidence="2 3">
    <name type="scientific">Sphingomonas kaistensis</name>
    <dbReference type="NCBI Taxonomy" id="298708"/>
    <lineage>
        <taxon>Bacteria</taxon>
        <taxon>Pseudomonadati</taxon>
        <taxon>Pseudomonadota</taxon>
        <taxon>Alphaproteobacteria</taxon>
        <taxon>Sphingomonadales</taxon>
        <taxon>Sphingomonadaceae</taxon>
        <taxon>Sphingomonas</taxon>
    </lineage>
</organism>
<dbReference type="Gene3D" id="1.20.120.520">
    <property type="entry name" value="nmb1532 protein domain like"/>
    <property type="match status" value="1"/>
</dbReference>
<gene>
    <name evidence="2" type="ORF">V6R86_13485</name>
</gene>
<dbReference type="PANTHER" id="PTHR35585">
    <property type="entry name" value="HHE DOMAIN PROTEIN (AFU_ORTHOLOGUE AFUA_4G00730)"/>
    <property type="match status" value="1"/>
</dbReference>